<dbReference type="RefSeq" id="WP_404676151.1">
    <property type="nucleotide sequence ID" value="NZ_JBJDOT010000031.1"/>
</dbReference>
<dbReference type="InterPro" id="IPR010071">
    <property type="entry name" value="AA_adenyl_dom"/>
</dbReference>
<feature type="domain" description="Carrier" evidence="6">
    <location>
        <begin position="1027"/>
        <end position="1104"/>
    </location>
</feature>
<dbReference type="CDD" id="cd05930">
    <property type="entry name" value="A_NRPS"/>
    <property type="match status" value="1"/>
</dbReference>
<dbReference type="InterPro" id="IPR001242">
    <property type="entry name" value="Condensation_dom"/>
</dbReference>
<dbReference type="InterPro" id="IPR000873">
    <property type="entry name" value="AMP-dep_synth/lig_dom"/>
</dbReference>
<dbReference type="PANTHER" id="PTHR45527:SF10">
    <property type="entry name" value="PYOCHELIN SYNTHASE PCHF"/>
    <property type="match status" value="1"/>
</dbReference>
<evidence type="ECO:0000256" key="1">
    <source>
        <dbReference type="ARBA" id="ARBA00001957"/>
    </source>
</evidence>
<gene>
    <name evidence="7" type="ORF">ACI2JU_18480</name>
</gene>
<dbReference type="InterPro" id="IPR057737">
    <property type="entry name" value="Condensation_MtbB-like"/>
</dbReference>
<name>A0ABW8L1U5_9GAMM</name>
<keyword evidence="3" id="KW-0596">Phosphopantetheine</keyword>
<dbReference type="SUPFAM" id="SSF52777">
    <property type="entry name" value="CoA-dependent acyltransferases"/>
    <property type="match status" value="6"/>
</dbReference>
<dbReference type="Pfam" id="PF00550">
    <property type="entry name" value="PP-binding"/>
    <property type="match status" value="3"/>
</dbReference>
<keyword evidence="4" id="KW-0597">Phosphoprotein</keyword>
<dbReference type="InterPro" id="IPR020845">
    <property type="entry name" value="AMP-binding_CS"/>
</dbReference>
<keyword evidence="5" id="KW-0436">Ligase</keyword>
<comment type="cofactor">
    <cofactor evidence="1">
        <name>pantetheine 4'-phosphate</name>
        <dbReference type="ChEBI" id="CHEBI:47942"/>
    </cofactor>
</comment>
<keyword evidence="8" id="KW-1185">Reference proteome</keyword>
<dbReference type="PANTHER" id="PTHR45527">
    <property type="entry name" value="NONRIBOSOMAL PEPTIDE SYNTHETASE"/>
    <property type="match status" value="1"/>
</dbReference>
<dbReference type="Gene3D" id="1.10.1200.10">
    <property type="entry name" value="ACP-like"/>
    <property type="match status" value="3"/>
</dbReference>
<evidence type="ECO:0000256" key="4">
    <source>
        <dbReference type="ARBA" id="ARBA00022553"/>
    </source>
</evidence>
<dbReference type="InterPro" id="IPR020806">
    <property type="entry name" value="PKS_PP-bd"/>
</dbReference>
<proteinExistence type="predicted"/>
<dbReference type="Pfam" id="PF00668">
    <property type="entry name" value="Condensation"/>
    <property type="match status" value="3"/>
</dbReference>
<dbReference type="InterPro" id="IPR036736">
    <property type="entry name" value="ACP-like_sf"/>
</dbReference>
<sequence>MDIRKFLLECASAGIKFKVNNGELGVFKEKGIIDKALINTIRAHKAEILALLTKYSGEGAQESELVRLDIDETNILSFQQRAIFLNDLVEGVNSKYNIPALFYITGNLDISNLQRAFDDVIENQPSLRTTYFENSGQWIQKINHNGRFEFEVVDFCGTDNFEEQLEEKIEVESKRSFSLQKDLMIKAFLAILPNNRYALFINVHHMAVDGLSIKLLLDELAYFYALRGGYGGPELVKSPVRYIDYAVWQSEVLSENKIQQYLSYWKNHLVGIESDNTLPTLRRRPKVQSYQGSVVRKTLKPSSYQGLIALAEQFDTSLFNIIYAAYTVLLYRNSGREDIVIGTPTASRGESSLEHVIGNFVNSVVLRQQVSPTQSFAQLISSCKSELAASFEHQALPFEKLIEALHIKRDAAHHPIYQVMLSFQSTQQPTLSLCRANASAIPLSGKSAKVDLYLNVSEVDRLLEFEWEYASDLFAETDIQRFHSSLELIIEQVIADPNNKLGIISVLTPQQREQVKQWSSAEQIPVTSKTVFDLLNSQHADAIALVSEARSLSYAELTVLVNANAQQLLNQGVTPGVRVIVPAESTLDTVIAALAIMRAGATYVPVEASSPLERYGQIASLCDTSILLGGASFAERANGLPSLTFLSVCDNDAFSQAITLPSLSTLEQIDAYIIFTSGSTGKPKGVRIGHPQLLNYLAAASQRYAITEQDTILQFASLGFDASIEEIFVTLCNGAKLVLKPADAMDSIATFWKRVEQHQVNVLALPTSFWHVLCQETTPETLMRAEQTIRLCIIGGETAQPWYIDHWLQNTSIQLVNTYGPTEATVVATAQFVTPESDKYAIGQPLPNYKSFVLNDVYQHQPIGVPGMLYLGGQSVAKGYLNAPEQTADAFLEVEVDGSMERVYKTGDIVRWLPSGNLEYLHRADRQLKVSGYRVDVAEVENVILSYPKITAVYVQLDDTGSRLVAYAVTKDDSILVHALHESLTQHLPRYMVPHDIMLLDELPVTANGKIDVSRLPAAEGTSEIIQPKSELESQLRELWAKALRLQEARISVHDDFFSLGGNSLKAVQLVNMLKEQIQVVVTTVQILEQGSIAALAELIETSETFIKEQLHTVRDDENRFAPFPLTEVQRAYWLGRSNDFTLGNVGTHSYTELPLPAQYIERFKLAWLKLIERHDMLRMVINEDGMQRCLPMVPEYQPKEYELHQEQSETDHFALLREEMSHHVFSGSEWPLFDIRISKLNADQAMIHCSIDALIIDASSLMLLTRELGKLIAEPTSKLPELELTFRDYVMSLENAKSDDRYEQAKQYWSELAQDFPGAPQLPLARNPQDIEAPKFERRSRSLDAERWSRLKKICGIHQLTPTCLIIDTFSDVLANWTQQQRFALNLTLFNRQDIHRGVSSLVGDFTSLSLLDMEFKAGKENRITRLKRLQKKLWKNLEHGSFDGIELQKLINQHQGGQQSYPIVLTSTLGLESTDTTLEDILGVDSLGHGQFSITQTSQVWLDVKLIEARGRLYCDWDSVVGLFPESMLDHMLDAFWSHLEAIIDSPMMIDQAQCVVQAEAIAKPYFDKLNQHNVEITPALLHQGFVEQAAHKADKVALINQDVQFTYTELDKLSTQLAAQLLENGCTPNTLLAIVMPKCWQQVVAVLAIAKAGAAYLPIDATLPESRIAELLAIGEVQLALTASVTLTLPADVKCINVESNYTGPVELPETSASAEDLAYVIFTSGSTGKPKGVAISHQAAWNTIKDVQERFNLGADCVAYGLSSLSFDLSVFDIFGVLALGGTLVLPQSDALKEPGVWYQDITQFKVNFWNSVPALFQMLNDYIAVNQCEVLTSLQTVLISGDWIPLDLFDKAQQFTPSAKLNSLGGATEASIWSIYYPITGVNPEWRSIPYGMPLTNQGFLVYSSAMNLLPPWVEGDLYISGDGLALEYWGDEEKTRQAFIYHPKTQQRLYRTGDRGRLNPEGYIEFLGRNDSQVKLQGYRIELGEIEYHIKACEGVQDCCVHVFDMKAGKKLVAYVVAEEVNLEFVQNTLEAQLPQYMVPVIYEKIDQVPLTINGKVDRAKLPAPASLSSTQGASPINLTEQTLLEIWRASLGVEIKDTNSNFFHLGGDSIKAVALVTRIEKSLACSLSIAELLSNPTIRALANHIVKNQFNRASLPSIESQPQQRFDPYPLTDVQQAYWIGRRQHFEMGNVGSHVYLEIPVKSLNAERFEAVWNAMIDRHDVLRMFINQAGMQQICEHTPYYRITRYNLENRNDTEVSLHRNNMRASLSHNLFSGEQWPLFDLRLSHLPGDVSILHYSMDELVLDASSTLLLFREMMLLMHDPNLELPTHELTFRDYVIAQQRLENSELYHSSKRYWQTRLDTLPEMPELPLKVAVSDIKEPTFYRLASRMTKSKWEALKKIASQYEVTPTIIVLGAFAEVLNRWAGTQHYVLNLTLYNRHPIHEQVNDILGDFTTLNLLEVDNRELNTDLATRFQRIQRQLWTDLEHRYYSGVEIQRDLTSVKGQHAGYPIVVTSTLGLSGDEYDLAAMNAFDVGNDSEFEFGITQTPQTWIDVQYEEVRGGLYCNWDCVRGLFPDNMLEDMFEQFWQVLSDLSCGESVWSQQRLNVMPKVHNATLALTNTTERPYSAPLLHSQIIEQFLARPEKVAVIDDEEQITYAQLDAYSSEIAFQLLQHSVSKASLVAVVMEKSWYQLAAVIGILRAGYAYLPIDAHLPPARIAKLLSLGKVTQAVTTSVFAQLVPDSIETVEADTLSGETFELPFNTISTKDLAYVIFTSGSTGEPKGVAISHQAAMNTIDDINQVYQVNEQDVCLGLSSLSFDLSVYDIFGLLGRGATVVLPQQSERRDPDAWYRYVKLHGVTIWNSVPALAQMLAEQSRGKAQLESLRLIMMSGDWIPLELPAMLNTLCPAQLVSLGGATEAAIWSVSFNIDQVDPQWVSIPYGKPLANQALYALNRDLEPVPFWVEGDLYIGGNGLSQCYWQDEAKTENSFIVHPLTQQRLYRTGDRVCLMPDGNFKFLGRKDSQVKLQGHRVELGEIESHLKQITQIENAVVSVQSQTLVAHLLLQDRKLLGTQEEFYSQVISHLRTLLPDYMVPKHYMLIANLVLTSNGKVDKSKLTRFVFEQTEDEVEPQNGIESQLMAIWSKLLDIEQISMTKDFFEVGGDSIAAIRLLGEVKLQFQIELASHEVFEKRTIKEQAALLSRTLLTEKNNVKAKIDDTSLDTLEW</sequence>
<dbReference type="Gene3D" id="2.30.38.10">
    <property type="entry name" value="Luciferase, Domain 3"/>
    <property type="match status" value="2"/>
</dbReference>
<dbReference type="InterPro" id="IPR045851">
    <property type="entry name" value="AMP-bd_C_sf"/>
</dbReference>
<dbReference type="PROSITE" id="PS00455">
    <property type="entry name" value="AMP_BINDING"/>
    <property type="match status" value="3"/>
</dbReference>
<protein>
    <submittedName>
        <fullName evidence="7">Amino acid adenylation domain-containing protein</fullName>
    </submittedName>
</protein>
<dbReference type="InterPro" id="IPR009081">
    <property type="entry name" value="PP-bd_ACP"/>
</dbReference>
<dbReference type="SUPFAM" id="SSF56801">
    <property type="entry name" value="Acetyl-CoA synthetase-like"/>
    <property type="match status" value="3"/>
</dbReference>
<dbReference type="NCBIfam" id="TIGR01733">
    <property type="entry name" value="AA-adenyl-dom"/>
    <property type="match status" value="3"/>
</dbReference>
<dbReference type="InterPro" id="IPR041464">
    <property type="entry name" value="TubC_N"/>
</dbReference>
<dbReference type="Pfam" id="PF00501">
    <property type="entry name" value="AMP-binding"/>
    <property type="match status" value="3"/>
</dbReference>
<dbReference type="Gene3D" id="1.10.10.1830">
    <property type="entry name" value="Non-ribosomal peptide synthase, adenylation domain"/>
    <property type="match status" value="1"/>
</dbReference>
<dbReference type="InterPro" id="IPR006162">
    <property type="entry name" value="Ppantetheine_attach_site"/>
</dbReference>
<comment type="caution">
    <text evidence="7">The sequence shown here is derived from an EMBL/GenBank/DDBJ whole genome shotgun (WGS) entry which is preliminary data.</text>
</comment>
<comment type="pathway">
    <text evidence="2">Siderophore biosynthesis.</text>
</comment>
<dbReference type="CDD" id="cd19531">
    <property type="entry name" value="LCL_NRPS-like"/>
    <property type="match status" value="1"/>
</dbReference>
<dbReference type="Proteomes" id="UP001620262">
    <property type="component" value="Unassembled WGS sequence"/>
</dbReference>
<dbReference type="Gene3D" id="3.30.559.30">
    <property type="entry name" value="Nonribosomal peptide synthetase, condensation domain"/>
    <property type="match status" value="3"/>
</dbReference>
<evidence type="ECO:0000256" key="3">
    <source>
        <dbReference type="ARBA" id="ARBA00022450"/>
    </source>
</evidence>
<dbReference type="InterPro" id="IPR042099">
    <property type="entry name" value="ANL_N_sf"/>
</dbReference>
<dbReference type="PROSITE" id="PS00012">
    <property type="entry name" value="PHOSPHOPANTETHEINE"/>
    <property type="match status" value="3"/>
</dbReference>
<dbReference type="SUPFAM" id="SSF47336">
    <property type="entry name" value="ACP-like"/>
    <property type="match status" value="3"/>
</dbReference>
<dbReference type="Gene3D" id="3.40.50.980">
    <property type="match status" value="4"/>
</dbReference>
<dbReference type="Pfam" id="PF13193">
    <property type="entry name" value="AMP-binding_C"/>
    <property type="match status" value="2"/>
</dbReference>
<organism evidence="7 8">
    <name type="scientific">Pseudoalteromonas rhizosphaerae</name>
    <dbReference type="NCBI Taxonomy" id="2518973"/>
    <lineage>
        <taxon>Bacteria</taxon>
        <taxon>Pseudomonadati</taxon>
        <taxon>Pseudomonadota</taxon>
        <taxon>Gammaproteobacteria</taxon>
        <taxon>Alteromonadales</taxon>
        <taxon>Pseudoalteromonadaceae</taxon>
        <taxon>Pseudoalteromonas</taxon>
    </lineage>
</organism>
<evidence type="ECO:0000256" key="2">
    <source>
        <dbReference type="ARBA" id="ARBA00004924"/>
    </source>
</evidence>
<dbReference type="InterPro" id="IPR044894">
    <property type="entry name" value="TubC_N_sf"/>
</dbReference>
<dbReference type="Gene3D" id="3.30.559.10">
    <property type="entry name" value="Chloramphenicol acetyltransferase-like domain"/>
    <property type="match status" value="3"/>
</dbReference>
<feature type="domain" description="Carrier" evidence="6">
    <location>
        <begin position="2081"/>
        <end position="2156"/>
    </location>
</feature>
<evidence type="ECO:0000313" key="8">
    <source>
        <dbReference type="Proteomes" id="UP001620262"/>
    </source>
</evidence>
<dbReference type="InterPro" id="IPR025110">
    <property type="entry name" value="AMP-bd_C"/>
</dbReference>
<evidence type="ECO:0000313" key="7">
    <source>
        <dbReference type="EMBL" id="MFK3865839.1"/>
    </source>
</evidence>
<dbReference type="CDD" id="cd19535">
    <property type="entry name" value="Cyc_NRPS"/>
    <property type="match status" value="2"/>
</dbReference>
<dbReference type="NCBIfam" id="NF003417">
    <property type="entry name" value="PRK04813.1"/>
    <property type="match status" value="3"/>
</dbReference>
<evidence type="ECO:0000259" key="6">
    <source>
        <dbReference type="PROSITE" id="PS50075"/>
    </source>
</evidence>
<dbReference type="SMART" id="SM00823">
    <property type="entry name" value="PKS_PP"/>
    <property type="match status" value="3"/>
</dbReference>
<evidence type="ECO:0000256" key="5">
    <source>
        <dbReference type="ARBA" id="ARBA00022598"/>
    </source>
</evidence>
<accession>A0ABW8L1U5</accession>
<dbReference type="EMBL" id="JBJDOT010000031">
    <property type="protein sequence ID" value="MFK3865839.1"/>
    <property type="molecule type" value="Genomic_DNA"/>
</dbReference>
<dbReference type="Gene3D" id="3.30.300.30">
    <property type="match status" value="3"/>
</dbReference>
<dbReference type="PROSITE" id="PS50075">
    <property type="entry name" value="CARRIER"/>
    <property type="match status" value="3"/>
</dbReference>
<dbReference type="InterPro" id="IPR023213">
    <property type="entry name" value="CAT-like_dom_sf"/>
</dbReference>
<dbReference type="Pfam" id="PF18563">
    <property type="entry name" value="TubC_N"/>
    <property type="match status" value="1"/>
</dbReference>
<reference evidence="7 8" key="1">
    <citation type="submission" date="2024-11" db="EMBL/GenBank/DDBJ databases">
        <title>The Natural Products Discovery Center: Release of the First 8490 Sequenced Strains for Exploring Actinobacteria Biosynthetic Diversity.</title>
        <authorList>
            <person name="Kalkreuter E."/>
            <person name="Kautsar S.A."/>
            <person name="Yang D."/>
            <person name="Bader C.D."/>
            <person name="Teijaro C.N."/>
            <person name="Fluegel L."/>
            <person name="Davis C.M."/>
            <person name="Simpson J.R."/>
            <person name="Lauterbach L."/>
            <person name="Steele A.D."/>
            <person name="Gui C."/>
            <person name="Meng S."/>
            <person name="Li G."/>
            <person name="Viehrig K."/>
            <person name="Ye F."/>
            <person name="Su P."/>
            <person name="Kiefer A.F."/>
            <person name="Nichols A."/>
            <person name="Cepeda A.J."/>
            <person name="Yan W."/>
            <person name="Fan B."/>
            <person name="Jiang Y."/>
            <person name="Adhikari A."/>
            <person name="Zheng C.-J."/>
            <person name="Schuster L."/>
            <person name="Cowan T.M."/>
            <person name="Smanski M.J."/>
            <person name="Chevrette M.G."/>
            <person name="De Carvalho L.P.S."/>
            <person name="Shen B."/>
        </authorList>
    </citation>
    <scope>NUCLEOTIDE SEQUENCE [LARGE SCALE GENOMIC DNA]</scope>
    <source>
        <strain evidence="7 8">NPDC078403</strain>
    </source>
</reference>
<feature type="domain" description="Carrier" evidence="6">
    <location>
        <begin position="3138"/>
        <end position="3213"/>
    </location>
</feature>
<dbReference type="Gene3D" id="3.40.50.12780">
    <property type="entry name" value="N-terminal domain of ligase-like"/>
    <property type="match status" value="1"/>
</dbReference>